<dbReference type="Proteomes" id="UP000014634">
    <property type="component" value="Unassembled WGS sequence"/>
</dbReference>
<dbReference type="Gene3D" id="1.10.260.40">
    <property type="entry name" value="lambda repressor-like DNA-binding domains"/>
    <property type="match status" value="1"/>
</dbReference>
<reference evidence="2 3" key="1">
    <citation type="submission" date="2013-04" db="EMBL/GenBank/DDBJ databases">
        <title>The Genome Sequence of Treponema medium ATCC 700293.</title>
        <authorList>
            <consortium name="The Broad Institute Genomics Platform"/>
            <person name="Earl A."/>
            <person name="Ward D."/>
            <person name="Feldgarden M."/>
            <person name="Gevers D."/>
            <person name="Leonetti C."/>
            <person name="Blanton J.M."/>
            <person name="Dewhirst F.E."/>
            <person name="Izard J."/>
            <person name="Walker B."/>
            <person name="Young S."/>
            <person name="Zeng Q."/>
            <person name="Gargeya S."/>
            <person name="Fitzgerald M."/>
            <person name="Haas B."/>
            <person name="Abouelleil A."/>
            <person name="Allen A.W."/>
            <person name="Alvarado L."/>
            <person name="Arachchi H.M."/>
            <person name="Berlin A.M."/>
            <person name="Chapman S.B."/>
            <person name="Gainer-Dewar J."/>
            <person name="Goldberg J."/>
            <person name="Griggs A."/>
            <person name="Gujja S."/>
            <person name="Hansen M."/>
            <person name="Howarth C."/>
            <person name="Imamovic A."/>
            <person name="Ireland A."/>
            <person name="Larimer J."/>
            <person name="McCowan C."/>
            <person name="Murphy C."/>
            <person name="Pearson M."/>
            <person name="Poon T.W."/>
            <person name="Priest M."/>
            <person name="Roberts A."/>
            <person name="Saif S."/>
            <person name="Shea T."/>
            <person name="Sisk P."/>
            <person name="Sykes S."/>
            <person name="Wortman J."/>
            <person name="Nusbaum C."/>
            <person name="Birren B."/>
        </authorList>
    </citation>
    <scope>NUCLEOTIDE SEQUENCE [LARGE SCALE GENOMIC DNA]</scope>
    <source>
        <strain evidence="2 3">ATCC 700293</strain>
    </source>
</reference>
<sequence length="103" mass="11564">MSFKDRLRQEIEYKGLLVKELSAEVGISNSTFLSYIDARGVLPNVETAVKIASVLGVSVEYLVTGKDPIYNSKHSDIQDITHDLIKLTPYQMEIIKKMVHALV</sequence>
<dbReference type="EMBL" id="ATFE01000009">
    <property type="protein sequence ID" value="EPF28654.1"/>
    <property type="molecule type" value="Genomic_DNA"/>
</dbReference>
<dbReference type="AlphaFoldDB" id="A0AA87NQU9"/>
<evidence type="ECO:0000313" key="2">
    <source>
        <dbReference type="EMBL" id="EPF28654.1"/>
    </source>
</evidence>
<dbReference type="GO" id="GO:0045892">
    <property type="term" value="P:negative regulation of DNA-templated transcription"/>
    <property type="evidence" value="ECO:0007669"/>
    <property type="project" value="InterPro"/>
</dbReference>
<accession>A0AA87NQU9</accession>
<dbReference type="SMART" id="SM00530">
    <property type="entry name" value="HTH_XRE"/>
    <property type="match status" value="1"/>
</dbReference>
<comment type="caution">
    <text evidence="2">The sequence shown here is derived from an EMBL/GenBank/DDBJ whole genome shotgun (WGS) entry which is preliminary data.</text>
</comment>
<gene>
    <name evidence="2" type="ORF">HMPREF9195_01352</name>
</gene>
<protein>
    <recommendedName>
        <fullName evidence="1">HTH cro/C1-type domain-containing protein</fullName>
    </recommendedName>
</protein>
<dbReference type="GO" id="GO:0003677">
    <property type="term" value="F:DNA binding"/>
    <property type="evidence" value="ECO:0007669"/>
    <property type="project" value="InterPro"/>
</dbReference>
<dbReference type="PROSITE" id="PS50943">
    <property type="entry name" value="HTH_CROC1"/>
    <property type="match status" value="1"/>
</dbReference>
<dbReference type="InterPro" id="IPR001387">
    <property type="entry name" value="Cro/C1-type_HTH"/>
</dbReference>
<dbReference type="CDD" id="cd00093">
    <property type="entry name" value="HTH_XRE"/>
    <property type="match status" value="1"/>
</dbReference>
<feature type="domain" description="HTH cro/C1-type" evidence="1">
    <location>
        <begin position="7"/>
        <end position="62"/>
    </location>
</feature>
<dbReference type="SUPFAM" id="SSF47413">
    <property type="entry name" value="lambda repressor-like DNA-binding domains"/>
    <property type="match status" value="1"/>
</dbReference>
<proteinExistence type="predicted"/>
<dbReference type="RefSeq" id="WP_016523296.1">
    <property type="nucleotide sequence ID" value="NZ_KE332517.1"/>
</dbReference>
<dbReference type="InterPro" id="IPR010982">
    <property type="entry name" value="Lambda_DNA-bd_dom_sf"/>
</dbReference>
<evidence type="ECO:0000259" key="1">
    <source>
        <dbReference type="PROSITE" id="PS50943"/>
    </source>
</evidence>
<organism evidence="2 3">
    <name type="scientific">Treponema medium ATCC 700293</name>
    <dbReference type="NCBI Taxonomy" id="1125700"/>
    <lineage>
        <taxon>Bacteria</taxon>
        <taxon>Pseudomonadati</taxon>
        <taxon>Spirochaetota</taxon>
        <taxon>Spirochaetia</taxon>
        <taxon>Spirochaetales</taxon>
        <taxon>Treponemataceae</taxon>
        <taxon>Treponema</taxon>
    </lineage>
</organism>
<dbReference type="InterPro" id="IPR010744">
    <property type="entry name" value="Phage_CI_N"/>
</dbReference>
<dbReference type="Pfam" id="PF07022">
    <property type="entry name" value="Phage_CI_repr"/>
    <property type="match status" value="1"/>
</dbReference>
<evidence type="ECO:0000313" key="3">
    <source>
        <dbReference type="Proteomes" id="UP000014634"/>
    </source>
</evidence>
<name>A0AA87NQU9_TREMD</name>